<dbReference type="InterPro" id="IPR025559">
    <property type="entry name" value="Eis_dom"/>
</dbReference>
<dbReference type="Pfam" id="PF13530">
    <property type="entry name" value="SCP2_2"/>
    <property type="match status" value="1"/>
</dbReference>
<organism evidence="3 4">
    <name type="scientific">Nocardioides aestuarii</name>
    <dbReference type="NCBI Taxonomy" id="252231"/>
    <lineage>
        <taxon>Bacteria</taxon>
        <taxon>Bacillati</taxon>
        <taxon>Actinomycetota</taxon>
        <taxon>Actinomycetes</taxon>
        <taxon>Propionibacteriales</taxon>
        <taxon>Nocardioidaceae</taxon>
        <taxon>Nocardioides</taxon>
    </lineage>
</organism>
<evidence type="ECO:0000259" key="1">
    <source>
        <dbReference type="Pfam" id="PF13530"/>
    </source>
</evidence>
<comment type="caution">
    <text evidence="3">The sequence shown here is derived from an EMBL/GenBank/DDBJ whole genome shotgun (WGS) entry which is preliminary data.</text>
</comment>
<dbReference type="EC" id="2.3.1.-" evidence="3"/>
<dbReference type="InterPro" id="IPR016181">
    <property type="entry name" value="Acyl_CoA_acyltransferase"/>
</dbReference>
<name>A0ABW4TP46_9ACTN</name>
<dbReference type="Proteomes" id="UP001597351">
    <property type="component" value="Unassembled WGS sequence"/>
</dbReference>
<dbReference type="RefSeq" id="WP_343918733.1">
    <property type="nucleotide sequence ID" value="NZ_BAAAJT010000002.1"/>
</dbReference>
<dbReference type="Pfam" id="PF17668">
    <property type="entry name" value="Acetyltransf_17"/>
    <property type="match status" value="1"/>
</dbReference>
<evidence type="ECO:0000313" key="4">
    <source>
        <dbReference type="Proteomes" id="UP001597351"/>
    </source>
</evidence>
<sequence>MSQIDYEFARLDHADDSDEGRARSAGWLQGVQYGFHQGRSDDEFARIWREHVDADDVVCVGAWLPAGAYGASPVPVATTAWFDKTLHCGREQLPLRMITDVTASPAHRRRGLVRRLMEDCLRDAVDADVPLAALTVSEATIYGRWGFGIGTFVRSVVVETTDRFGLRGFTDPGRVEIIDPRDAWDVVRRQLDLFQERTRGAVGLPGFYESILTGRYDQGEKGEDKQLRAAVHLTADEEVDGIALYRVDGRDDQNWRKIRVVALVGESAEAHLALWQFLAGIDLVRSLHHHAFAPEDPLAWALVDINALKVESDTEFLWIRLLDVPRALAARSWAGDGEVVLEVDDAQGHASGRWHVRVAGGVATTETTKAEPDVRLDAETLATVYLGPVDVVTLHRAGRIGGTTDGVRRLAALADLPDRPFNMVGF</sequence>
<keyword evidence="3" id="KW-0808">Transferase</keyword>
<dbReference type="InterPro" id="IPR051554">
    <property type="entry name" value="Acetyltransferase_Eis"/>
</dbReference>
<dbReference type="GO" id="GO:0016746">
    <property type="term" value="F:acyltransferase activity"/>
    <property type="evidence" value="ECO:0007669"/>
    <property type="project" value="UniProtKB-KW"/>
</dbReference>
<dbReference type="Pfam" id="PF13527">
    <property type="entry name" value="Acetyltransf_9"/>
    <property type="match status" value="1"/>
</dbReference>
<reference evidence="4" key="1">
    <citation type="journal article" date="2019" name="Int. J. Syst. Evol. Microbiol.">
        <title>The Global Catalogue of Microorganisms (GCM) 10K type strain sequencing project: providing services to taxonomists for standard genome sequencing and annotation.</title>
        <authorList>
            <consortium name="The Broad Institute Genomics Platform"/>
            <consortium name="The Broad Institute Genome Sequencing Center for Infectious Disease"/>
            <person name="Wu L."/>
            <person name="Ma J."/>
        </authorList>
    </citation>
    <scope>NUCLEOTIDE SEQUENCE [LARGE SCALE GENOMIC DNA]</scope>
    <source>
        <strain evidence="4">CGMCC 1.12477</strain>
    </source>
</reference>
<keyword evidence="4" id="KW-1185">Reference proteome</keyword>
<dbReference type="Gene3D" id="3.30.1050.10">
    <property type="entry name" value="SCP2 sterol-binding domain"/>
    <property type="match status" value="1"/>
</dbReference>
<proteinExistence type="predicted"/>
<evidence type="ECO:0000313" key="3">
    <source>
        <dbReference type="EMBL" id="MFD1947544.1"/>
    </source>
</evidence>
<feature type="domain" description="Eis-like acetyltransferase" evidence="2">
    <location>
        <begin position="221"/>
        <end position="309"/>
    </location>
</feature>
<protein>
    <submittedName>
        <fullName evidence="3">GNAT family N-acetyltransferase</fullName>
        <ecNumber evidence="3">2.3.1.-</ecNumber>
    </submittedName>
</protein>
<dbReference type="PANTHER" id="PTHR37817">
    <property type="entry name" value="N-ACETYLTRANSFERASE EIS"/>
    <property type="match status" value="1"/>
</dbReference>
<feature type="domain" description="Enhanced intracellular survival protein" evidence="1">
    <location>
        <begin position="324"/>
        <end position="418"/>
    </location>
</feature>
<dbReference type="SUPFAM" id="SSF55718">
    <property type="entry name" value="SCP-like"/>
    <property type="match status" value="1"/>
</dbReference>
<accession>A0ABW4TP46</accession>
<dbReference type="InterPro" id="IPR041380">
    <property type="entry name" value="Acetyltransf_17"/>
</dbReference>
<dbReference type="SUPFAM" id="SSF55729">
    <property type="entry name" value="Acyl-CoA N-acyltransferases (Nat)"/>
    <property type="match status" value="1"/>
</dbReference>
<keyword evidence="3" id="KW-0012">Acyltransferase</keyword>
<dbReference type="EMBL" id="JBHUGD010000003">
    <property type="protein sequence ID" value="MFD1947544.1"/>
    <property type="molecule type" value="Genomic_DNA"/>
</dbReference>
<dbReference type="Gene3D" id="3.40.630.30">
    <property type="match status" value="2"/>
</dbReference>
<evidence type="ECO:0000259" key="2">
    <source>
        <dbReference type="Pfam" id="PF17668"/>
    </source>
</evidence>
<dbReference type="InterPro" id="IPR036527">
    <property type="entry name" value="SCP2_sterol-bd_dom_sf"/>
</dbReference>
<gene>
    <name evidence="3" type="ORF">ACFSDE_12140</name>
</gene>
<dbReference type="PANTHER" id="PTHR37817:SF1">
    <property type="entry name" value="N-ACETYLTRANSFERASE EIS"/>
    <property type="match status" value="1"/>
</dbReference>